<dbReference type="Gramene" id="Pp3c18_15890V3.1">
    <property type="protein sequence ID" value="Pp3c18_15890V3.1"/>
    <property type="gene ID" value="Pp3c18_15890"/>
</dbReference>
<evidence type="ECO:0000259" key="10">
    <source>
        <dbReference type="Pfam" id="PF00728"/>
    </source>
</evidence>
<gene>
    <name evidence="13" type="primary">LOC112295355</name>
    <name evidence="12" type="ORF">PHYPA_023202</name>
</gene>
<dbReference type="GO" id="GO:0005886">
    <property type="term" value="C:plasma membrane"/>
    <property type="evidence" value="ECO:0007669"/>
    <property type="project" value="EnsemblPlants"/>
</dbReference>
<dbReference type="InterPro" id="IPR029018">
    <property type="entry name" value="Hex-like_dom2"/>
</dbReference>
<reference evidence="12 14" key="2">
    <citation type="journal article" date="2018" name="Plant J.">
        <title>The Physcomitrella patens chromosome-scale assembly reveals moss genome structure and evolution.</title>
        <authorList>
            <person name="Lang D."/>
            <person name="Ullrich K.K."/>
            <person name="Murat F."/>
            <person name="Fuchs J."/>
            <person name="Jenkins J."/>
            <person name="Haas F.B."/>
            <person name="Piednoel M."/>
            <person name="Gundlach H."/>
            <person name="Van Bel M."/>
            <person name="Meyberg R."/>
            <person name="Vives C."/>
            <person name="Morata J."/>
            <person name="Symeonidi A."/>
            <person name="Hiss M."/>
            <person name="Muchero W."/>
            <person name="Kamisugi Y."/>
            <person name="Saleh O."/>
            <person name="Blanc G."/>
            <person name="Decker E.L."/>
            <person name="van Gessel N."/>
            <person name="Grimwood J."/>
            <person name="Hayes R.D."/>
            <person name="Graham S.W."/>
            <person name="Gunter L.E."/>
            <person name="McDaniel S.F."/>
            <person name="Hoernstein S.N.W."/>
            <person name="Larsson A."/>
            <person name="Li F.W."/>
            <person name="Perroud P.F."/>
            <person name="Phillips J."/>
            <person name="Ranjan P."/>
            <person name="Rokshar D.S."/>
            <person name="Rothfels C.J."/>
            <person name="Schneider L."/>
            <person name="Shu S."/>
            <person name="Stevenson D.W."/>
            <person name="Thummler F."/>
            <person name="Tillich M."/>
            <person name="Villarreal Aguilar J.C."/>
            <person name="Widiez T."/>
            <person name="Wong G.K."/>
            <person name="Wymore A."/>
            <person name="Zhang Y."/>
            <person name="Zimmer A.D."/>
            <person name="Quatrano R.S."/>
            <person name="Mayer K.F.X."/>
            <person name="Goodstein D."/>
            <person name="Casacuberta J.M."/>
            <person name="Vandepoele K."/>
            <person name="Reski R."/>
            <person name="Cuming A.C."/>
            <person name="Tuskan G.A."/>
            <person name="Maumus F."/>
            <person name="Salse J."/>
            <person name="Schmutz J."/>
            <person name="Rensing S.A."/>
        </authorList>
    </citation>
    <scope>NUCLEOTIDE SEQUENCE [LARGE SCALE GENOMIC DNA]</scope>
    <source>
        <strain evidence="13 14">cv. Gransden 2004</strain>
    </source>
</reference>
<evidence type="ECO:0000256" key="7">
    <source>
        <dbReference type="PIRNR" id="PIRNR001093"/>
    </source>
</evidence>
<keyword evidence="3 9" id="KW-0732">Signal</keyword>
<feature type="signal peptide" evidence="9">
    <location>
        <begin position="1"/>
        <end position="30"/>
    </location>
</feature>
<dbReference type="GO" id="GO:0016020">
    <property type="term" value="C:membrane"/>
    <property type="evidence" value="ECO:0000318"/>
    <property type="project" value="GO_Central"/>
</dbReference>
<dbReference type="Pfam" id="PF14845">
    <property type="entry name" value="Glycohydro_20b2"/>
    <property type="match status" value="1"/>
</dbReference>
<keyword evidence="14" id="KW-1185">Reference proteome</keyword>
<dbReference type="Gramene" id="Pp3c18_15890V3.2">
    <property type="protein sequence ID" value="Pp3c18_15890V3.2"/>
    <property type="gene ID" value="Pp3c18_15890"/>
</dbReference>
<sequence length="599" mass="67444">MRMIRRTTRIVSCSLHSLCVCFLFLNLTIATEVHLWPQPKVVEWGDGPAIVLADNFSIYVPYKGVLKRAAKRYQKLLNRERWVPIQSAPENRWSQCAYELESLSISVTNTAAELQHGVDESYTIMVKGCETMKPTLPAALLSAETVWGALHGLETFSQIVRLRSRVTKSKRSIPHTVLIKDSPNFPHRGVMLDTSRNFYPVKSIMRTLQAMAYNKLNVFHWHITDSHSFPLELVSEPELANQGAYGSKERYSASDVNRILKFARDRGVRIIPEIDMPGHTGSWAEAYPEIVACHGEFWLAPSGQWEDRFAAEPGGVGQLNPLLPQTYKVVKNVIDEVAHLFPDGFFHGGGDEVNFGCWNNNTDIREFVNGGGSMNDLLERFLREAHSYTTTKKKTTIYWEDVILSSSINVSLSVLPREETILQTWNRGAANTKLLVSAGYRTIVSSSDFFYLDCGRGGWVGNDSRYDQQVDDDPNNRVNYGGDGGSWCAPFKTWARIYDYDITFNLTKEEAKLVLGGEVALWSEQADDTVLDSLLWPRAAALAESLWSGNKAPNGMKRGAEALDRLNDWRFRLLARGINAAPLQPYWCLKHPGQCNVNA</sequence>
<feature type="domain" description="Glycoside hydrolase family 20 catalytic" evidence="10">
    <location>
        <begin position="185"/>
        <end position="549"/>
    </location>
</feature>
<dbReference type="PANTHER" id="PTHR22600">
    <property type="entry name" value="BETA-HEXOSAMINIDASE"/>
    <property type="match status" value="1"/>
</dbReference>
<dbReference type="InterPro" id="IPR025705">
    <property type="entry name" value="Beta_hexosaminidase_sua/sub"/>
</dbReference>
<dbReference type="GO" id="GO:0035251">
    <property type="term" value="F:UDP-glucosyltransferase activity"/>
    <property type="evidence" value="ECO:0007669"/>
    <property type="project" value="EnsemblPlants"/>
</dbReference>
<evidence type="ECO:0000256" key="2">
    <source>
        <dbReference type="ARBA" id="ARBA00006285"/>
    </source>
</evidence>
<dbReference type="PRINTS" id="PR00738">
    <property type="entry name" value="GLHYDRLASE20"/>
</dbReference>
<evidence type="ECO:0000256" key="8">
    <source>
        <dbReference type="PIRSR" id="PIRSR001093-1"/>
    </source>
</evidence>
<feature type="domain" description="Beta-hexosaminidase eukaryotic type N-terminal" evidence="11">
    <location>
        <begin position="35"/>
        <end position="159"/>
    </location>
</feature>
<comment type="similarity">
    <text evidence="2 7">Belongs to the glycosyl hydrolase 20 family.</text>
</comment>
<dbReference type="STRING" id="3218.A0A2K1J197"/>
<keyword evidence="4 7" id="KW-0378">Hydrolase</keyword>
<evidence type="ECO:0000313" key="14">
    <source>
        <dbReference type="Proteomes" id="UP000006727"/>
    </source>
</evidence>
<evidence type="ECO:0000256" key="4">
    <source>
        <dbReference type="ARBA" id="ARBA00022801"/>
    </source>
</evidence>
<dbReference type="SUPFAM" id="SSF55545">
    <property type="entry name" value="beta-N-acetylhexosaminidase-like domain"/>
    <property type="match status" value="1"/>
</dbReference>
<evidence type="ECO:0000256" key="5">
    <source>
        <dbReference type="ARBA" id="ARBA00023180"/>
    </source>
</evidence>
<dbReference type="EnsemblPlants" id="Pp3c18_15890V3.2">
    <property type="protein sequence ID" value="Pp3c18_15890V3.2"/>
    <property type="gene ID" value="Pp3c18_15890"/>
</dbReference>
<dbReference type="RefSeq" id="XP_024402606.1">
    <property type="nucleotide sequence ID" value="XM_024546838.2"/>
</dbReference>
<feature type="chain" id="PRO_5043158055" description="Beta-hexosaminidase" evidence="9">
    <location>
        <begin position="31"/>
        <end position="599"/>
    </location>
</feature>
<dbReference type="PaxDb" id="3218-PP1S3_199V6.1"/>
<evidence type="ECO:0000256" key="6">
    <source>
        <dbReference type="ARBA" id="ARBA00023295"/>
    </source>
</evidence>
<dbReference type="CDD" id="cd06562">
    <property type="entry name" value="GH20_HexA_HexB-like"/>
    <property type="match status" value="1"/>
</dbReference>
<dbReference type="GO" id="GO:0004563">
    <property type="term" value="F:beta-N-acetylhexosaminidase activity"/>
    <property type="evidence" value="ECO:0000318"/>
    <property type="project" value="GO_Central"/>
</dbReference>
<feature type="active site" description="Proton donor" evidence="8">
    <location>
        <position position="352"/>
    </location>
</feature>
<dbReference type="SUPFAM" id="SSF51445">
    <property type="entry name" value="(Trans)glycosidases"/>
    <property type="match status" value="1"/>
</dbReference>
<dbReference type="AlphaFoldDB" id="A0A2K1J197"/>
<dbReference type="Gene3D" id="3.20.20.80">
    <property type="entry name" value="Glycosidases"/>
    <property type="match status" value="1"/>
</dbReference>
<dbReference type="Pfam" id="PF00728">
    <property type="entry name" value="Glyco_hydro_20"/>
    <property type="match status" value="1"/>
</dbReference>
<accession>A0A2K1J197</accession>
<dbReference type="FunCoup" id="A0A2K1J197">
    <property type="interactions" value="975"/>
</dbReference>
<keyword evidence="6 7" id="KW-0326">Glycosidase</keyword>
<dbReference type="Proteomes" id="UP000006727">
    <property type="component" value="Chromosome 18"/>
</dbReference>
<dbReference type="PIRSF" id="PIRSF001093">
    <property type="entry name" value="B-hxosamndse_ab_euk"/>
    <property type="match status" value="1"/>
</dbReference>
<dbReference type="InterPro" id="IPR017853">
    <property type="entry name" value="GH"/>
</dbReference>
<reference evidence="12 14" key="1">
    <citation type="journal article" date="2008" name="Science">
        <title>The Physcomitrella genome reveals evolutionary insights into the conquest of land by plants.</title>
        <authorList>
            <person name="Rensing S."/>
            <person name="Lang D."/>
            <person name="Zimmer A."/>
            <person name="Terry A."/>
            <person name="Salamov A."/>
            <person name="Shapiro H."/>
            <person name="Nishiyama T."/>
            <person name="Perroud P.-F."/>
            <person name="Lindquist E."/>
            <person name="Kamisugi Y."/>
            <person name="Tanahashi T."/>
            <person name="Sakakibara K."/>
            <person name="Fujita T."/>
            <person name="Oishi K."/>
            <person name="Shin-I T."/>
            <person name="Kuroki Y."/>
            <person name="Toyoda A."/>
            <person name="Suzuki Y."/>
            <person name="Hashimoto A."/>
            <person name="Yamaguchi K."/>
            <person name="Sugano A."/>
            <person name="Kohara Y."/>
            <person name="Fujiyama A."/>
            <person name="Anterola A."/>
            <person name="Aoki S."/>
            <person name="Ashton N."/>
            <person name="Barbazuk W.B."/>
            <person name="Barker E."/>
            <person name="Bennetzen J."/>
            <person name="Bezanilla M."/>
            <person name="Blankenship R."/>
            <person name="Cho S.H."/>
            <person name="Dutcher S."/>
            <person name="Estelle M."/>
            <person name="Fawcett J.A."/>
            <person name="Gundlach H."/>
            <person name="Hanada K."/>
            <person name="Heyl A."/>
            <person name="Hicks K.A."/>
            <person name="Hugh J."/>
            <person name="Lohr M."/>
            <person name="Mayer K."/>
            <person name="Melkozernov A."/>
            <person name="Murata T."/>
            <person name="Nelson D."/>
            <person name="Pils B."/>
            <person name="Prigge M."/>
            <person name="Reiss B."/>
            <person name="Renner T."/>
            <person name="Rombauts S."/>
            <person name="Rushton P."/>
            <person name="Sanderfoot A."/>
            <person name="Schween G."/>
            <person name="Shiu S.-H."/>
            <person name="Stueber K."/>
            <person name="Theodoulou F.L."/>
            <person name="Tu H."/>
            <person name="Van de Peer Y."/>
            <person name="Verrier P.J."/>
            <person name="Waters E."/>
            <person name="Wood A."/>
            <person name="Yang L."/>
            <person name="Cove D."/>
            <person name="Cuming A."/>
            <person name="Hasebe M."/>
            <person name="Lucas S."/>
            <person name="Mishler D.B."/>
            <person name="Reski R."/>
            <person name="Grigoriev I."/>
            <person name="Quatrano R.S."/>
            <person name="Boore J.L."/>
        </authorList>
    </citation>
    <scope>NUCLEOTIDE SEQUENCE [LARGE SCALE GENOMIC DNA]</scope>
    <source>
        <strain evidence="13 14">cv. Gransden 2004</strain>
    </source>
</reference>
<keyword evidence="5" id="KW-0325">Glycoprotein</keyword>
<dbReference type="PANTHER" id="PTHR22600:SF26">
    <property type="entry name" value="BETA-N-ACETYLHEXOSAMINIDASE"/>
    <property type="match status" value="1"/>
</dbReference>
<dbReference type="OrthoDB" id="428480at2759"/>
<evidence type="ECO:0000256" key="3">
    <source>
        <dbReference type="ARBA" id="ARBA00022729"/>
    </source>
</evidence>
<dbReference type="GeneID" id="112295355"/>
<dbReference type="EC" id="3.2.1.52" evidence="7"/>
<evidence type="ECO:0000259" key="11">
    <source>
        <dbReference type="Pfam" id="PF14845"/>
    </source>
</evidence>
<proteinExistence type="inferred from homology"/>
<dbReference type="FunFam" id="3.20.20.80:FF:000063">
    <property type="entry name" value="Beta-hexosaminidase"/>
    <property type="match status" value="1"/>
</dbReference>
<dbReference type="GO" id="GO:0005975">
    <property type="term" value="P:carbohydrate metabolic process"/>
    <property type="evidence" value="ECO:0007669"/>
    <property type="project" value="InterPro"/>
</dbReference>
<dbReference type="InterPro" id="IPR015883">
    <property type="entry name" value="Glyco_hydro_20_cat"/>
</dbReference>
<evidence type="ECO:0000313" key="13">
    <source>
        <dbReference type="EnsemblPlants" id="Pp3c18_15890V3.1"/>
    </source>
</evidence>
<protein>
    <recommendedName>
        <fullName evidence="7">Beta-hexosaminidase</fullName>
        <ecNumber evidence="7">3.2.1.52</ecNumber>
    </recommendedName>
</protein>
<dbReference type="GO" id="GO:0030203">
    <property type="term" value="P:glycosaminoglycan metabolic process"/>
    <property type="evidence" value="ECO:0000318"/>
    <property type="project" value="GO_Central"/>
</dbReference>
<dbReference type="EnsemblPlants" id="Pp3c18_15890V3.1">
    <property type="protein sequence ID" value="Pp3c18_15890V3.1"/>
    <property type="gene ID" value="Pp3c18_15890"/>
</dbReference>
<comment type="catalytic activity">
    <reaction evidence="1 7">
        <text>Hydrolysis of terminal non-reducing N-acetyl-D-hexosamine residues in N-acetyl-beta-D-hexosaminides.</text>
        <dbReference type="EC" id="3.2.1.52"/>
    </reaction>
</comment>
<organism evidence="12">
    <name type="scientific">Physcomitrium patens</name>
    <name type="common">Spreading-leaved earth moss</name>
    <name type="synonym">Physcomitrella patens</name>
    <dbReference type="NCBI Taxonomy" id="3218"/>
    <lineage>
        <taxon>Eukaryota</taxon>
        <taxon>Viridiplantae</taxon>
        <taxon>Streptophyta</taxon>
        <taxon>Embryophyta</taxon>
        <taxon>Bryophyta</taxon>
        <taxon>Bryophytina</taxon>
        <taxon>Bryopsida</taxon>
        <taxon>Funariidae</taxon>
        <taxon>Funariales</taxon>
        <taxon>Funariaceae</taxon>
        <taxon>Physcomitrium</taxon>
    </lineage>
</organism>
<dbReference type="Gene3D" id="3.30.379.10">
    <property type="entry name" value="Chitobiase/beta-hexosaminidase domain 2-like"/>
    <property type="match status" value="1"/>
</dbReference>
<dbReference type="InterPro" id="IPR029019">
    <property type="entry name" value="HEX_eukaryotic_N"/>
</dbReference>
<dbReference type="KEGG" id="ppp:112295355"/>
<reference evidence="13" key="3">
    <citation type="submission" date="2020-12" db="UniProtKB">
        <authorList>
            <consortium name="EnsemblPlants"/>
        </authorList>
    </citation>
    <scope>IDENTIFICATION</scope>
</reference>
<evidence type="ECO:0000313" key="12">
    <source>
        <dbReference type="EMBL" id="PNR35302.1"/>
    </source>
</evidence>
<name>A0A2K1J197_PHYPA</name>
<dbReference type="EMBL" id="ABEU02000018">
    <property type="protein sequence ID" value="PNR35302.1"/>
    <property type="molecule type" value="Genomic_DNA"/>
</dbReference>
<evidence type="ECO:0000256" key="9">
    <source>
        <dbReference type="SAM" id="SignalP"/>
    </source>
</evidence>
<evidence type="ECO:0000256" key="1">
    <source>
        <dbReference type="ARBA" id="ARBA00001231"/>
    </source>
</evidence>